<dbReference type="AlphaFoldDB" id="A0A920BUM6"/>
<keyword evidence="3" id="KW-1185">Reference proteome</keyword>
<evidence type="ECO:0000313" key="2">
    <source>
        <dbReference type="EMBL" id="GIN62751.1"/>
    </source>
</evidence>
<protein>
    <submittedName>
        <fullName evidence="2">Uncharacterized protein</fullName>
    </submittedName>
</protein>
<keyword evidence="1" id="KW-1133">Transmembrane helix</keyword>
<proteinExistence type="predicted"/>
<sequence length="45" mass="5143">MEVGGLVAYAFKTIFGNPDIMAIMLTWTIFITLVLVIYRIYEDLS</sequence>
<organism evidence="2 3">
    <name type="scientific">Robertmurraya siralis</name>
    <dbReference type="NCBI Taxonomy" id="77777"/>
    <lineage>
        <taxon>Bacteria</taxon>
        <taxon>Bacillati</taxon>
        <taxon>Bacillota</taxon>
        <taxon>Bacilli</taxon>
        <taxon>Bacillales</taxon>
        <taxon>Bacillaceae</taxon>
        <taxon>Robertmurraya</taxon>
    </lineage>
</organism>
<accession>A0A920BUM6</accession>
<gene>
    <name evidence="2" type="ORF">J27TS8_27440</name>
</gene>
<name>A0A920BUM6_9BACI</name>
<evidence type="ECO:0000256" key="1">
    <source>
        <dbReference type="SAM" id="Phobius"/>
    </source>
</evidence>
<feature type="transmembrane region" description="Helical" evidence="1">
    <location>
        <begin position="20"/>
        <end position="41"/>
    </location>
</feature>
<dbReference type="RefSeq" id="WP_212933929.1">
    <property type="nucleotide sequence ID" value="NZ_BORC01000004.1"/>
</dbReference>
<keyword evidence="1" id="KW-0812">Transmembrane</keyword>
<comment type="caution">
    <text evidence="2">The sequence shown here is derived from an EMBL/GenBank/DDBJ whole genome shotgun (WGS) entry which is preliminary data.</text>
</comment>
<dbReference type="EMBL" id="BORC01000004">
    <property type="protein sequence ID" value="GIN62751.1"/>
    <property type="molecule type" value="Genomic_DNA"/>
</dbReference>
<keyword evidence="1" id="KW-0472">Membrane</keyword>
<dbReference type="Proteomes" id="UP000682111">
    <property type="component" value="Unassembled WGS sequence"/>
</dbReference>
<reference evidence="2" key="1">
    <citation type="submission" date="2021-03" db="EMBL/GenBank/DDBJ databases">
        <title>Antimicrobial resistance genes in bacteria isolated from Japanese honey, and their potential for conferring macrolide and lincosamide resistance in the American foulbrood pathogen Paenibacillus larvae.</title>
        <authorList>
            <person name="Okamoto M."/>
            <person name="Kumagai M."/>
            <person name="Kanamori H."/>
            <person name="Takamatsu D."/>
        </authorList>
    </citation>
    <scope>NUCLEOTIDE SEQUENCE</scope>
    <source>
        <strain evidence="2">J27TS8</strain>
    </source>
</reference>
<evidence type="ECO:0000313" key="3">
    <source>
        <dbReference type="Proteomes" id="UP000682111"/>
    </source>
</evidence>